<organism evidence="7">
    <name type="scientific">Proteinivorax tanatarense</name>
    <dbReference type="NCBI Taxonomy" id="1260629"/>
    <lineage>
        <taxon>Bacteria</taxon>
        <taxon>Bacillati</taxon>
        <taxon>Bacillota</taxon>
        <taxon>Clostridia</taxon>
        <taxon>Eubacteriales</taxon>
        <taxon>Proteinivoracaceae</taxon>
        <taxon>Proteinivorax</taxon>
    </lineage>
</organism>
<keyword evidence="2" id="KW-0731">Sigma factor</keyword>
<sequence>MKDNKDLISLVEKGIYYFINHYSINYQDQQDVYNNCIIKILESYPEYDSSRGVPLNYYLMAKIRGEVKKWIRKNNREIPTQINIQKESDWGGPAEQFEKKFNTKMLLTAIGKLSGRQRQVLTLKYFHYYTYKEIADYLSINYQTVVKHHNRGVSALRKKIK</sequence>
<reference evidence="7" key="1">
    <citation type="journal article" date="2013" name="Extremophiles">
        <title>Proteinivorax tanatarense gen. nov., sp. nov., an anaerobic, haloalkaliphilic, proteolytic bacterium isolated from a decaying algal bloom, and proposal of Proteinivoraceae fam. nov.</title>
        <authorList>
            <person name="Kevbrin V."/>
            <person name="Boltyanskaya Y."/>
            <person name="Zhilina T."/>
            <person name="Kolganova T."/>
            <person name="Lavrentjeva E."/>
            <person name="Kuznetsov B."/>
        </authorList>
    </citation>
    <scope>NUCLEOTIDE SEQUENCE</scope>
    <source>
        <strain evidence="7">Z-910T</strain>
    </source>
</reference>
<dbReference type="SUPFAM" id="SSF88659">
    <property type="entry name" value="Sigma3 and sigma4 domains of RNA polymerase sigma factors"/>
    <property type="match status" value="1"/>
</dbReference>
<dbReference type="InterPro" id="IPR013325">
    <property type="entry name" value="RNA_pol_sigma_r2"/>
</dbReference>
<dbReference type="PANTHER" id="PTHR30385">
    <property type="entry name" value="SIGMA FACTOR F FLAGELLAR"/>
    <property type="match status" value="1"/>
</dbReference>
<dbReference type="InterPro" id="IPR013249">
    <property type="entry name" value="RNA_pol_sigma70_r4_t2"/>
</dbReference>
<dbReference type="InterPro" id="IPR007627">
    <property type="entry name" value="RNA_pol_sigma70_r2"/>
</dbReference>
<dbReference type="NCBIfam" id="TIGR02937">
    <property type="entry name" value="sigma70-ECF"/>
    <property type="match status" value="1"/>
</dbReference>
<evidence type="ECO:0000256" key="1">
    <source>
        <dbReference type="ARBA" id="ARBA00023015"/>
    </source>
</evidence>
<evidence type="ECO:0000313" key="7">
    <source>
        <dbReference type="EMBL" id="XBX75371.1"/>
    </source>
</evidence>
<evidence type="ECO:0000259" key="5">
    <source>
        <dbReference type="Pfam" id="PF04542"/>
    </source>
</evidence>
<dbReference type="InterPro" id="IPR013324">
    <property type="entry name" value="RNA_pol_sigma_r3/r4-like"/>
</dbReference>
<dbReference type="Pfam" id="PF04542">
    <property type="entry name" value="Sigma70_r2"/>
    <property type="match status" value="1"/>
</dbReference>
<feature type="domain" description="RNA polymerase sigma-70 region 2" evidence="5">
    <location>
        <begin position="12"/>
        <end position="76"/>
    </location>
</feature>
<keyword evidence="3" id="KW-0238">DNA-binding</keyword>
<dbReference type="InterPro" id="IPR036388">
    <property type="entry name" value="WH-like_DNA-bd_sf"/>
</dbReference>
<accession>A0AAU7VMK1</accession>
<keyword evidence="4" id="KW-0804">Transcription</keyword>
<proteinExistence type="predicted"/>
<feature type="domain" description="RNA polymerase sigma factor 70 region 4 type 2" evidence="6">
    <location>
        <begin position="105"/>
        <end position="156"/>
    </location>
</feature>
<gene>
    <name evidence="7" type="ORF">PRVXT_000490</name>
</gene>
<keyword evidence="1" id="KW-0805">Transcription regulation</keyword>
<dbReference type="GO" id="GO:0003677">
    <property type="term" value="F:DNA binding"/>
    <property type="evidence" value="ECO:0007669"/>
    <property type="project" value="UniProtKB-KW"/>
</dbReference>
<dbReference type="CDD" id="cd06171">
    <property type="entry name" value="Sigma70_r4"/>
    <property type="match status" value="1"/>
</dbReference>
<evidence type="ECO:0000259" key="6">
    <source>
        <dbReference type="Pfam" id="PF08281"/>
    </source>
</evidence>
<dbReference type="AlphaFoldDB" id="A0AAU7VMK1"/>
<name>A0AAU7VMK1_9FIRM</name>
<dbReference type="RefSeq" id="WP_350344116.1">
    <property type="nucleotide sequence ID" value="NZ_CP158367.1"/>
</dbReference>
<dbReference type="SUPFAM" id="SSF88946">
    <property type="entry name" value="Sigma2 domain of RNA polymerase sigma factors"/>
    <property type="match status" value="1"/>
</dbReference>
<dbReference type="GO" id="GO:0016987">
    <property type="term" value="F:sigma factor activity"/>
    <property type="evidence" value="ECO:0007669"/>
    <property type="project" value="UniProtKB-KW"/>
</dbReference>
<dbReference type="Gene3D" id="1.10.10.10">
    <property type="entry name" value="Winged helix-like DNA-binding domain superfamily/Winged helix DNA-binding domain"/>
    <property type="match status" value="1"/>
</dbReference>
<evidence type="ECO:0000256" key="4">
    <source>
        <dbReference type="ARBA" id="ARBA00023163"/>
    </source>
</evidence>
<evidence type="ECO:0000256" key="2">
    <source>
        <dbReference type="ARBA" id="ARBA00023082"/>
    </source>
</evidence>
<evidence type="ECO:0000256" key="3">
    <source>
        <dbReference type="ARBA" id="ARBA00023125"/>
    </source>
</evidence>
<reference evidence="7" key="2">
    <citation type="submission" date="2024-06" db="EMBL/GenBank/DDBJ databases">
        <authorList>
            <person name="Petrova K.O."/>
            <person name="Toshchakov S.V."/>
            <person name="Boltjanskaja Y.V."/>
            <person name="Kevbrin V."/>
        </authorList>
    </citation>
    <scope>NUCLEOTIDE SEQUENCE</scope>
    <source>
        <strain evidence="7">Z-910T</strain>
    </source>
</reference>
<dbReference type="InterPro" id="IPR014284">
    <property type="entry name" value="RNA_pol_sigma-70_dom"/>
</dbReference>
<protein>
    <submittedName>
        <fullName evidence="7">Sigma-70 family RNA polymerase sigma factor</fullName>
    </submittedName>
</protein>
<dbReference type="EMBL" id="CP158367">
    <property type="protein sequence ID" value="XBX75371.1"/>
    <property type="molecule type" value="Genomic_DNA"/>
</dbReference>
<dbReference type="GO" id="GO:0006352">
    <property type="term" value="P:DNA-templated transcription initiation"/>
    <property type="evidence" value="ECO:0007669"/>
    <property type="project" value="InterPro"/>
</dbReference>
<dbReference type="Pfam" id="PF08281">
    <property type="entry name" value="Sigma70_r4_2"/>
    <property type="match status" value="1"/>
</dbReference>